<feature type="signal peptide" evidence="3">
    <location>
        <begin position="1"/>
        <end position="31"/>
    </location>
</feature>
<evidence type="ECO:0000256" key="2">
    <source>
        <dbReference type="SAM" id="MobiDB-lite"/>
    </source>
</evidence>
<evidence type="ECO:0000256" key="1">
    <source>
        <dbReference type="ARBA" id="ARBA00022729"/>
    </source>
</evidence>
<feature type="region of interest" description="Disordered" evidence="2">
    <location>
        <begin position="1013"/>
        <end position="1043"/>
    </location>
</feature>
<reference evidence="5" key="1">
    <citation type="submission" date="2021-03" db="EMBL/GenBank/DDBJ databases">
        <title>X isolated from Micromonospora tulbaghiae.</title>
        <authorList>
            <person name="Stennett H.L."/>
        </authorList>
    </citation>
    <scope>NUCLEOTIDE SEQUENCE</scope>
    <source>
        <strain evidence="5">28M1-20</strain>
    </source>
</reference>
<gene>
    <name evidence="5" type="ORF">J5U46_02985</name>
</gene>
<dbReference type="Pfam" id="PF13517">
    <property type="entry name" value="FG-GAP_3"/>
    <property type="match status" value="3"/>
</dbReference>
<dbReference type="Proteomes" id="UP000669887">
    <property type="component" value="Unassembled WGS sequence"/>
</dbReference>
<dbReference type="InterPro" id="IPR035986">
    <property type="entry name" value="PKD_dom_sf"/>
</dbReference>
<feature type="domain" description="PKD/Chitinase" evidence="4">
    <location>
        <begin position="1082"/>
        <end position="1175"/>
    </location>
</feature>
<dbReference type="RefSeq" id="WP_208576434.1">
    <property type="nucleotide sequence ID" value="NZ_JAGFVQ010000003.1"/>
</dbReference>
<dbReference type="GO" id="GO:0005975">
    <property type="term" value="P:carbohydrate metabolic process"/>
    <property type="evidence" value="ECO:0007669"/>
    <property type="project" value="UniProtKB-ARBA"/>
</dbReference>
<dbReference type="InterPro" id="IPR013517">
    <property type="entry name" value="FG-GAP"/>
</dbReference>
<dbReference type="InterPro" id="IPR000601">
    <property type="entry name" value="PKD_dom"/>
</dbReference>
<sequence>MRSGRFGPWAGATAAALAVALLGPGAGVPGAAAPVRAAGPPGAGLSAGCETFGFTAMPAVAGIAAPRDVEAVDTNQNGFDDLLVASASGDGDVHQLIAVGNGTFRTSATPGGAPEVYPASGTPRAITVGYFNRDAKPDYAVATTDGVGIWFGTAGSDPRFGPGGHVLAGRSVADVAVADFDHDLLPDLAAVDPAVQSDPDDDRVRVFRNLNGGAFDARFPLGDQAAYVRPDFLAAGDLTGNGVPDLLFSSRGQSTVSVIRDGSNSPAPRVEGLGEAWKPVIADFDLDGRLDAAVAILGDDRIRLWSDFRDPPAGGFPPAPRELPSLDLGPLTPGREGPHDVDVADVNRDGRPDLVVVGYASRAVYVFPGNGDGTFGSPAVLAAGSRPVQAAVGRFDNNQSLDVAVLDEVDNTLRVYLNTCTAPGPNLTVSGVEATQVIQDLGNSVDLVADRRTVVRAYVGTDAATPAVTAALHGFRPDGTSLGPPVAPANPGRLLVPDRTVRRGQLGGGFLFELPTQWTSEGEVRLRVEINPDRRVTEPDYLDNVVERTVRFQASKPVRVKLIRFGYRRDGQTVLPPESDLDRAESLLRRTLPTSRLEVTRADYRDDTPFFWIGDDSFFLDAQDARSVLESYRRATAGTREPGVYHLVMVNRDRMGGVAENIPGWVAVGGSHNPSTIQHELGHLLGAAHVECTDNPGDETGPRSYPYPRGTIGGPDPANPSFAGYDIGDHSVGAPRRVVWAPDTSPPVADLMSYCPRTWVSDDLWRLWRNRVQNPPAQQGATGDLLALSGAVGDGAATLTGQRLTRTTQRPATTPGPYALRLLDAAGATLAEHPFTPAAATEHAATRLFHEVVDFVPGTRRVTLVDTRAGRDLATLPVSASPPVVALAGEAPPASVPATGPVTVGWTAGDADGGPVTASVLYSPDGADDWRVLAAGLTGTSYTVDAAQLAGTGGAATGRLRVRVTDGVNTADATSGPLTVAGKNPSVRITAPIGGAFFATGQTVTLAATVTDPEQGDLDGSAVRWTSDRDGDLGTGATRTPGQLSEGRHVVTVTATDADGLRATARTEVTVGRVLPAGGPPAADAGPDRTVVEGDTVTLDATGTTDPDGDPVTLSWTVLAQPDGGGLGGGPRLEGPAGTPSFRADRAGTYRLELTATDARHGTTTDTVTVTVANRPIEVSPIALDEELRVAGPVTVRATFTDPGVPDTHRCAVDWDGDGPAPATPGVVTGERNEGVCVAGGELRPGVHVARLTVTGDDGGTGRQQVRIVVYDPSDVTVAGSGAIVSPAGALSADVAATGPGEFAFVAGLVKGSPTPFGTTTFRLPDRGFTFAGTTHERLAVAGSVGRYQGEGTVNGRPGYAYQLTVSDAPDGRDVDRFRIRIWESDGGRVVYDSGRGAPDDLDPAHLQPLNEGRVVVAG</sequence>
<evidence type="ECO:0000259" key="4">
    <source>
        <dbReference type="SMART" id="SM00089"/>
    </source>
</evidence>
<evidence type="ECO:0000256" key="3">
    <source>
        <dbReference type="SAM" id="SignalP"/>
    </source>
</evidence>
<dbReference type="InterPro" id="IPR013783">
    <property type="entry name" value="Ig-like_fold"/>
</dbReference>
<dbReference type="InterPro" id="IPR028994">
    <property type="entry name" value="Integrin_alpha_N"/>
</dbReference>
<evidence type="ECO:0000313" key="6">
    <source>
        <dbReference type="Proteomes" id="UP000669887"/>
    </source>
</evidence>
<feature type="domain" description="PKD/Chitinase" evidence="4">
    <location>
        <begin position="1183"/>
        <end position="1273"/>
    </location>
</feature>
<dbReference type="Gene3D" id="2.60.40.10">
    <property type="entry name" value="Immunoglobulins"/>
    <property type="match status" value="2"/>
</dbReference>
<dbReference type="SUPFAM" id="SSF69318">
    <property type="entry name" value="Integrin alpha N-terminal domain"/>
    <property type="match status" value="2"/>
</dbReference>
<dbReference type="SUPFAM" id="SSF49299">
    <property type="entry name" value="PKD domain"/>
    <property type="match status" value="1"/>
</dbReference>
<dbReference type="EMBL" id="JAGFVQ010000003">
    <property type="protein sequence ID" value="MBO4139121.1"/>
    <property type="molecule type" value="Genomic_DNA"/>
</dbReference>
<feature type="domain" description="PKD/Chitinase" evidence="4">
    <location>
        <begin position="986"/>
        <end position="1074"/>
    </location>
</feature>
<accession>A0AAW4JJH6</accession>
<comment type="caution">
    <text evidence="5">The sequence shown here is derived from an EMBL/GenBank/DDBJ whole genome shotgun (WGS) entry which is preliminary data.</text>
</comment>
<evidence type="ECO:0000313" key="5">
    <source>
        <dbReference type="EMBL" id="MBO4139121.1"/>
    </source>
</evidence>
<name>A0AAW4JJH6_9ACTN</name>
<protein>
    <submittedName>
        <fullName evidence="5">VCBS repeat-containing protein</fullName>
    </submittedName>
</protein>
<dbReference type="PANTHER" id="PTHR44103:SF1">
    <property type="entry name" value="PROPROTEIN CONVERTASE P"/>
    <property type="match status" value="1"/>
</dbReference>
<dbReference type="InterPro" id="IPR022409">
    <property type="entry name" value="PKD/Chitinase_dom"/>
</dbReference>
<feature type="chain" id="PRO_5043935542" evidence="3">
    <location>
        <begin position="32"/>
        <end position="1419"/>
    </location>
</feature>
<dbReference type="Pfam" id="PF18911">
    <property type="entry name" value="PKD_4"/>
    <property type="match status" value="1"/>
</dbReference>
<dbReference type="Pfam" id="PF00801">
    <property type="entry name" value="PKD"/>
    <property type="match status" value="1"/>
</dbReference>
<dbReference type="SMART" id="SM00089">
    <property type="entry name" value="PKD"/>
    <property type="match status" value="3"/>
</dbReference>
<dbReference type="Gene3D" id="2.130.10.130">
    <property type="entry name" value="Integrin alpha, N-terminal"/>
    <property type="match status" value="2"/>
</dbReference>
<keyword evidence="1 3" id="KW-0732">Signal</keyword>
<dbReference type="PANTHER" id="PTHR44103">
    <property type="entry name" value="PROPROTEIN CONVERTASE P"/>
    <property type="match status" value="1"/>
</dbReference>
<organism evidence="5 6">
    <name type="scientific">Micromonospora tulbaghiae</name>
    <dbReference type="NCBI Taxonomy" id="479978"/>
    <lineage>
        <taxon>Bacteria</taxon>
        <taxon>Bacillati</taxon>
        <taxon>Actinomycetota</taxon>
        <taxon>Actinomycetes</taxon>
        <taxon>Micromonosporales</taxon>
        <taxon>Micromonosporaceae</taxon>
        <taxon>Micromonospora</taxon>
    </lineage>
</organism>
<proteinExistence type="predicted"/>